<evidence type="ECO:0000256" key="6">
    <source>
        <dbReference type="SAM" id="MobiDB-lite"/>
    </source>
</evidence>
<keyword evidence="10" id="KW-1185">Reference proteome</keyword>
<dbReference type="GO" id="GO:0052861">
    <property type="term" value="F:endo-1,3(4)-beta-glucanase activity"/>
    <property type="evidence" value="ECO:0007669"/>
    <property type="project" value="UniProtKB-EC"/>
</dbReference>
<dbReference type="GO" id="GO:0009251">
    <property type="term" value="P:glucan catabolic process"/>
    <property type="evidence" value="ECO:0007669"/>
    <property type="project" value="TreeGrafter"/>
</dbReference>
<dbReference type="Proteomes" id="UP001370758">
    <property type="component" value="Unassembled WGS sequence"/>
</dbReference>
<comment type="caution">
    <text evidence="9">The sequence shown here is derived from an EMBL/GenBank/DDBJ whole genome shotgun (WGS) entry which is preliminary data.</text>
</comment>
<dbReference type="InterPro" id="IPR050546">
    <property type="entry name" value="Glycosyl_Hydrlase_16"/>
</dbReference>
<keyword evidence="7" id="KW-0472">Membrane</keyword>
<dbReference type="AlphaFoldDB" id="A0AAV9WEY8"/>
<keyword evidence="5" id="KW-0326">Glycosidase</keyword>
<evidence type="ECO:0000256" key="3">
    <source>
        <dbReference type="ARBA" id="ARBA00012599"/>
    </source>
</evidence>
<feature type="compositionally biased region" description="Basic and acidic residues" evidence="6">
    <location>
        <begin position="1"/>
        <end position="14"/>
    </location>
</feature>
<keyword evidence="4" id="KW-0378">Hydrolase</keyword>
<evidence type="ECO:0000256" key="4">
    <source>
        <dbReference type="ARBA" id="ARBA00022801"/>
    </source>
</evidence>
<gene>
    <name evidence="9" type="ORF">TWF481_005841</name>
</gene>
<dbReference type="PANTHER" id="PTHR10963">
    <property type="entry name" value="GLYCOSYL HYDROLASE-RELATED"/>
    <property type="match status" value="1"/>
</dbReference>
<dbReference type="CDD" id="cd02181">
    <property type="entry name" value="GH16_fungal_Lam16A_glucanase"/>
    <property type="match status" value="1"/>
</dbReference>
<organism evidence="9 10">
    <name type="scientific">Arthrobotrys musiformis</name>
    <dbReference type="NCBI Taxonomy" id="47236"/>
    <lineage>
        <taxon>Eukaryota</taxon>
        <taxon>Fungi</taxon>
        <taxon>Dikarya</taxon>
        <taxon>Ascomycota</taxon>
        <taxon>Pezizomycotina</taxon>
        <taxon>Orbiliomycetes</taxon>
        <taxon>Orbiliales</taxon>
        <taxon>Orbiliaceae</taxon>
        <taxon>Arthrobotrys</taxon>
    </lineage>
</organism>
<dbReference type="EC" id="3.2.1.6" evidence="3"/>
<protein>
    <recommendedName>
        <fullName evidence="3">endo-1,3(4)-beta-glucanase</fullName>
        <ecNumber evidence="3">3.2.1.6</ecNumber>
    </recommendedName>
</protein>
<accession>A0AAV9WEY8</accession>
<evidence type="ECO:0000256" key="2">
    <source>
        <dbReference type="ARBA" id="ARBA00006865"/>
    </source>
</evidence>
<reference evidence="9 10" key="1">
    <citation type="submission" date="2023-08" db="EMBL/GenBank/DDBJ databases">
        <authorList>
            <person name="Palmer J.M."/>
        </authorList>
    </citation>
    <scope>NUCLEOTIDE SEQUENCE [LARGE SCALE GENOMIC DNA]</scope>
    <source>
        <strain evidence="9 10">TWF481</strain>
    </source>
</reference>
<keyword evidence="7" id="KW-0812">Transmembrane</keyword>
<evidence type="ECO:0000256" key="5">
    <source>
        <dbReference type="ARBA" id="ARBA00023295"/>
    </source>
</evidence>
<evidence type="ECO:0000313" key="9">
    <source>
        <dbReference type="EMBL" id="KAK6507408.1"/>
    </source>
</evidence>
<dbReference type="Gene3D" id="2.60.120.200">
    <property type="match status" value="1"/>
</dbReference>
<dbReference type="EMBL" id="JAVHJL010000003">
    <property type="protein sequence ID" value="KAK6507408.1"/>
    <property type="molecule type" value="Genomic_DNA"/>
</dbReference>
<sequence length="364" mass="40645">MTEKEYDKALEAHKSSSPPSAPAWDPREWGWLRWVIILLGVGIFATTIVVPLKVIRMTKYPSYSRLGYSLTDAYEGEGFFELFNYGNGTEETHGFTNYVTKEGAKWSNLTYATSDQAIVRVLSKDITGTAGRPTVKILSKQRYTHGLFIFDIRHVPYGCGTWPAIWLSDTDQGVWPEHGEIDVIEAVNQGDRGAQFTLHTTDGCNMSVKRKQTGKTLSYDCLNSTNYNMGCAVRGAPNSYGEKLNSNGGGVYAVEWRTAGIRLWFFPRDQIPANIEFGKPDPSEWGIATADFPSTRCDINSHFKNHRIIINISLCGDWAGAPPVYTKEYSCPMKCAEYVGSTPEAFEDAYWAINSIKVYTAPNS</sequence>
<feature type="domain" description="GH16" evidence="8">
    <location>
        <begin position="61"/>
        <end position="327"/>
    </location>
</feature>
<comment type="catalytic activity">
    <reaction evidence="1">
        <text>Endohydrolysis of (1-&gt;3)- or (1-&gt;4)-linkages in beta-D-glucans when the glucose residue whose reducing group is involved in the linkage to be hydrolyzed is itself substituted at C-3.</text>
        <dbReference type="EC" id="3.2.1.6"/>
    </reaction>
</comment>
<keyword evidence="7" id="KW-1133">Transmembrane helix</keyword>
<dbReference type="PANTHER" id="PTHR10963:SF42">
    <property type="entry name" value="PUTATIVE (AFU_ORTHOLOGUE AFUA_5G02280)-RELATED"/>
    <property type="match status" value="1"/>
</dbReference>
<evidence type="ECO:0000256" key="1">
    <source>
        <dbReference type="ARBA" id="ARBA00000124"/>
    </source>
</evidence>
<dbReference type="PROSITE" id="PS51762">
    <property type="entry name" value="GH16_2"/>
    <property type="match status" value="1"/>
</dbReference>
<proteinExistence type="inferred from homology"/>
<name>A0AAV9WEY8_9PEZI</name>
<evidence type="ECO:0000259" key="8">
    <source>
        <dbReference type="PROSITE" id="PS51762"/>
    </source>
</evidence>
<feature type="region of interest" description="Disordered" evidence="6">
    <location>
        <begin position="1"/>
        <end position="24"/>
    </location>
</feature>
<dbReference type="Pfam" id="PF26113">
    <property type="entry name" value="GH16_XgeA"/>
    <property type="match status" value="1"/>
</dbReference>
<dbReference type="InterPro" id="IPR000757">
    <property type="entry name" value="Beta-glucanase-like"/>
</dbReference>
<dbReference type="SUPFAM" id="SSF49899">
    <property type="entry name" value="Concanavalin A-like lectins/glucanases"/>
    <property type="match status" value="1"/>
</dbReference>
<evidence type="ECO:0000256" key="7">
    <source>
        <dbReference type="SAM" id="Phobius"/>
    </source>
</evidence>
<dbReference type="InterPro" id="IPR013320">
    <property type="entry name" value="ConA-like_dom_sf"/>
</dbReference>
<evidence type="ECO:0000313" key="10">
    <source>
        <dbReference type="Proteomes" id="UP001370758"/>
    </source>
</evidence>
<comment type="similarity">
    <text evidence="2">Belongs to the glycosyl hydrolase 16 family.</text>
</comment>
<dbReference type="FunFam" id="2.60.120.200:FF:000114">
    <property type="entry name" value="Probable endo-1,3(4)-beta-glucanase NFIA_089530"/>
    <property type="match status" value="1"/>
</dbReference>
<feature type="transmembrane region" description="Helical" evidence="7">
    <location>
        <begin position="31"/>
        <end position="55"/>
    </location>
</feature>